<reference evidence="2 3" key="1">
    <citation type="submission" date="2019-04" db="EMBL/GenBank/DDBJ databases">
        <title>An improved genome assembly and genetic linkage map for asparagus bean, Vigna unguiculata ssp. sesquipedialis.</title>
        <authorList>
            <person name="Xia Q."/>
            <person name="Zhang R."/>
            <person name="Dong Y."/>
        </authorList>
    </citation>
    <scope>NUCLEOTIDE SEQUENCE [LARGE SCALE GENOMIC DNA]</scope>
    <source>
        <tissue evidence="2">Leaf</tissue>
    </source>
</reference>
<dbReference type="EMBL" id="CP039355">
    <property type="protein sequence ID" value="QCE15118.1"/>
    <property type="molecule type" value="Genomic_DNA"/>
</dbReference>
<feature type="compositionally biased region" description="Basic and acidic residues" evidence="1">
    <location>
        <begin position="47"/>
        <end position="69"/>
    </location>
</feature>
<accession>A0A4D6NP72</accession>
<organism evidence="2 3">
    <name type="scientific">Vigna unguiculata</name>
    <name type="common">Cowpea</name>
    <dbReference type="NCBI Taxonomy" id="3917"/>
    <lineage>
        <taxon>Eukaryota</taxon>
        <taxon>Viridiplantae</taxon>
        <taxon>Streptophyta</taxon>
        <taxon>Embryophyta</taxon>
        <taxon>Tracheophyta</taxon>
        <taxon>Spermatophyta</taxon>
        <taxon>Magnoliopsida</taxon>
        <taxon>eudicotyledons</taxon>
        <taxon>Gunneridae</taxon>
        <taxon>Pentapetalae</taxon>
        <taxon>rosids</taxon>
        <taxon>fabids</taxon>
        <taxon>Fabales</taxon>
        <taxon>Fabaceae</taxon>
        <taxon>Papilionoideae</taxon>
        <taxon>50 kb inversion clade</taxon>
        <taxon>NPAAA clade</taxon>
        <taxon>indigoferoid/millettioid clade</taxon>
        <taxon>Phaseoleae</taxon>
        <taxon>Vigna</taxon>
    </lineage>
</organism>
<evidence type="ECO:0000313" key="3">
    <source>
        <dbReference type="Proteomes" id="UP000501690"/>
    </source>
</evidence>
<feature type="region of interest" description="Disordered" evidence="1">
    <location>
        <begin position="47"/>
        <end position="93"/>
    </location>
</feature>
<protein>
    <submittedName>
        <fullName evidence="2">Uncharacterized protein</fullName>
    </submittedName>
</protein>
<keyword evidence="3" id="KW-1185">Reference proteome</keyword>
<evidence type="ECO:0000313" key="2">
    <source>
        <dbReference type="EMBL" id="QCE15118.1"/>
    </source>
</evidence>
<proteinExistence type="predicted"/>
<evidence type="ECO:0000256" key="1">
    <source>
        <dbReference type="SAM" id="MobiDB-lite"/>
    </source>
</evidence>
<gene>
    <name evidence="2" type="ORF">DEO72_LG11g2126</name>
</gene>
<sequence length="168" mass="19384">MRRNLHFLADLWNLAHLLPSIKLMIIARKKNHIQDNHTINRHLAQAERSHLGEEDPRSGELPSPRRELDFQYENPARVLTQARPSSPKRDVRSPKQYTINTVHAQTITQIMPYTHSHIFSRKTQNTIKTTINAPDKEGSSFPYLEVARRCLDSNQRSMATQGGDLRAE</sequence>
<name>A0A4D6NP72_VIGUN</name>
<dbReference type="AlphaFoldDB" id="A0A4D6NP72"/>
<dbReference type="Proteomes" id="UP000501690">
    <property type="component" value="Linkage Group LG11"/>
</dbReference>